<dbReference type="AlphaFoldDB" id="A0A5J4Q6S8"/>
<comment type="caution">
    <text evidence="2">The sequence shown here is derived from an EMBL/GenBank/DDBJ whole genome shotgun (WGS) entry which is preliminary data.</text>
</comment>
<keyword evidence="2" id="KW-0031">Aminopeptidase</keyword>
<proteinExistence type="predicted"/>
<dbReference type="EMBL" id="SNRY01004826">
    <property type="protein sequence ID" value="KAA6316581.1"/>
    <property type="molecule type" value="Genomic_DNA"/>
</dbReference>
<evidence type="ECO:0000313" key="2">
    <source>
        <dbReference type="EMBL" id="KAA6316584.1"/>
    </source>
</evidence>
<feature type="non-terminal residue" evidence="2">
    <location>
        <position position="1"/>
    </location>
</feature>
<dbReference type="EC" id="3.4.11.4" evidence="2"/>
<gene>
    <name evidence="1" type="ORF">EZS27_033125</name>
    <name evidence="2" type="ORF">EZS27_033128</name>
</gene>
<name>A0A5J4Q6S8_9ZZZZ</name>
<sequence length="40" mass="4684">RYEFIPVQSMKKAMDVIVKIVEIVNHERNTIYKKTLGFGS</sequence>
<evidence type="ECO:0000313" key="1">
    <source>
        <dbReference type="EMBL" id="KAA6316581.1"/>
    </source>
</evidence>
<dbReference type="GO" id="GO:0045148">
    <property type="term" value="F:tripeptide aminopeptidase activity"/>
    <property type="evidence" value="ECO:0007669"/>
    <property type="project" value="UniProtKB-EC"/>
</dbReference>
<reference evidence="2" key="1">
    <citation type="submission" date="2019-03" db="EMBL/GenBank/DDBJ databases">
        <title>Single cell metagenomics reveals metabolic interactions within the superorganism composed of flagellate Streblomastix strix and complex community of Bacteroidetes bacteria on its surface.</title>
        <authorList>
            <person name="Treitli S.C."/>
            <person name="Kolisko M."/>
            <person name="Husnik F."/>
            <person name="Keeling P."/>
            <person name="Hampl V."/>
        </authorList>
    </citation>
    <scope>NUCLEOTIDE SEQUENCE</scope>
    <source>
        <strain evidence="2">STM</strain>
    </source>
</reference>
<organism evidence="2">
    <name type="scientific">termite gut metagenome</name>
    <dbReference type="NCBI Taxonomy" id="433724"/>
    <lineage>
        <taxon>unclassified sequences</taxon>
        <taxon>metagenomes</taxon>
        <taxon>organismal metagenomes</taxon>
    </lineage>
</organism>
<protein>
    <submittedName>
        <fullName evidence="2">Peptidase T</fullName>
        <ecNumber evidence="2">3.4.11.4</ecNumber>
    </submittedName>
</protein>
<accession>A0A5J4Q6S8</accession>
<dbReference type="EMBL" id="SNRY01004826">
    <property type="protein sequence ID" value="KAA6316584.1"/>
    <property type="molecule type" value="Genomic_DNA"/>
</dbReference>
<keyword evidence="2" id="KW-0645">Protease</keyword>
<keyword evidence="2" id="KW-0378">Hydrolase</keyword>